<proteinExistence type="predicted"/>
<reference evidence="3" key="2">
    <citation type="journal article" date="2014" name="Nat. Commun.">
        <title>The cavefish genome reveals candidate genes for eye loss.</title>
        <authorList>
            <person name="McGaugh S.E."/>
            <person name="Gross J.B."/>
            <person name="Aken B."/>
            <person name="Blin M."/>
            <person name="Borowsky R."/>
            <person name="Chalopin D."/>
            <person name="Hinaux H."/>
            <person name="Jeffery W.R."/>
            <person name="Keene A."/>
            <person name="Ma L."/>
            <person name="Minx P."/>
            <person name="Murphy D."/>
            <person name="O'Quin K.E."/>
            <person name="Retaux S."/>
            <person name="Rohner N."/>
            <person name="Searle S.M."/>
            <person name="Stahl B.A."/>
            <person name="Tabin C."/>
            <person name="Volff J.N."/>
            <person name="Yoshizawa M."/>
            <person name="Warren W.C."/>
        </authorList>
    </citation>
    <scope>NUCLEOTIDE SEQUENCE [LARGE SCALE GENOMIC DNA]</scope>
    <source>
        <strain evidence="3">female</strain>
    </source>
</reference>
<dbReference type="GeneTree" id="ENSGT01150000287244"/>
<dbReference type="InParanoid" id="A0A3B1KI10"/>
<protein>
    <submittedName>
        <fullName evidence="2">Uncharacterized protein</fullName>
    </submittedName>
</protein>
<evidence type="ECO:0000313" key="2">
    <source>
        <dbReference type="Ensembl" id="ENSAMXP00000053339.1"/>
    </source>
</evidence>
<reference evidence="2" key="4">
    <citation type="submission" date="2025-09" db="UniProtKB">
        <authorList>
            <consortium name="Ensembl"/>
        </authorList>
    </citation>
    <scope>IDENTIFICATION</scope>
</reference>
<dbReference type="Proteomes" id="UP000018467">
    <property type="component" value="Unassembled WGS sequence"/>
</dbReference>
<dbReference type="AlphaFoldDB" id="A0A3B1KI10"/>
<evidence type="ECO:0000313" key="3">
    <source>
        <dbReference type="Proteomes" id="UP000018467"/>
    </source>
</evidence>
<evidence type="ECO:0000256" key="1">
    <source>
        <dbReference type="SAM" id="MobiDB-lite"/>
    </source>
</evidence>
<reference evidence="2" key="3">
    <citation type="submission" date="2025-08" db="UniProtKB">
        <authorList>
            <consortium name="Ensembl"/>
        </authorList>
    </citation>
    <scope>IDENTIFICATION</scope>
</reference>
<dbReference type="Bgee" id="ENSAMXG00000039542">
    <property type="expression patterns" value="Expressed in camera-type eye and 6 other cell types or tissues"/>
</dbReference>
<dbReference type="Ensembl" id="ENSAMXT00000036861.1">
    <property type="protein sequence ID" value="ENSAMXP00000053339.1"/>
    <property type="gene ID" value="ENSAMXG00000039542.1"/>
</dbReference>
<organism evidence="2 3">
    <name type="scientific">Astyanax mexicanus</name>
    <name type="common">Blind cave fish</name>
    <name type="synonym">Astyanax fasciatus mexicanus</name>
    <dbReference type="NCBI Taxonomy" id="7994"/>
    <lineage>
        <taxon>Eukaryota</taxon>
        <taxon>Metazoa</taxon>
        <taxon>Chordata</taxon>
        <taxon>Craniata</taxon>
        <taxon>Vertebrata</taxon>
        <taxon>Euteleostomi</taxon>
        <taxon>Actinopterygii</taxon>
        <taxon>Neopterygii</taxon>
        <taxon>Teleostei</taxon>
        <taxon>Ostariophysi</taxon>
        <taxon>Characiformes</taxon>
        <taxon>Characoidei</taxon>
        <taxon>Acestrorhamphidae</taxon>
        <taxon>Acestrorhamphinae</taxon>
        <taxon>Astyanax</taxon>
    </lineage>
</organism>
<keyword evidence="3" id="KW-1185">Reference proteome</keyword>
<reference evidence="3" key="1">
    <citation type="submission" date="2013-03" db="EMBL/GenBank/DDBJ databases">
        <authorList>
            <person name="Jeffery W."/>
            <person name="Warren W."/>
            <person name="Wilson R.K."/>
        </authorList>
    </citation>
    <scope>NUCLEOTIDE SEQUENCE</scope>
    <source>
        <strain evidence="3">female</strain>
    </source>
</reference>
<feature type="region of interest" description="Disordered" evidence="1">
    <location>
        <begin position="57"/>
        <end position="76"/>
    </location>
</feature>
<name>A0A3B1KI10_ASTMX</name>
<accession>A0A3B1KI10</accession>
<sequence length="76" mass="8519">MSLLAHYIIKSWLTQEITSSELKCPNSLLGRLRHENCLNPGGRGCSEPDHAHCTPAWATEQDSVSNKQTKQKQTNK</sequence>